<dbReference type="KEGG" id="pcq:PcP3B5_49290"/>
<organism evidence="1 2">
    <name type="scientific">Pseudomonas citronellolis</name>
    <dbReference type="NCBI Taxonomy" id="53408"/>
    <lineage>
        <taxon>Bacteria</taxon>
        <taxon>Pseudomonadati</taxon>
        <taxon>Pseudomonadota</taxon>
        <taxon>Gammaproteobacteria</taxon>
        <taxon>Pseudomonadales</taxon>
        <taxon>Pseudomonadaceae</taxon>
        <taxon>Pseudomonas</taxon>
    </lineage>
</organism>
<dbReference type="Proteomes" id="UP000077748">
    <property type="component" value="Chromosome"/>
</dbReference>
<dbReference type="RefSeq" id="WP_043314928.1">
    <property type="nucleotide sequence ID" value="NZ_CP014158.1"/>
</dbReference>
<gene>
    <name evidence="1" type="ORF">A9C11_24765</name>
</gene>
<evidence type="ECO:0000313" key="1">
    <source>
        <dbReference type="EMBL" id="ANI16993.1"/>
    </source>
</evidence>
<dbReference type="AlphaFoldDB" id="A0A127MYI7"/>
<dbReference type="GeneID" id="72997907"/>
<reference evidence="1 2" key="1">
    <citation type="submission" date="2016-05" db="EMBL/GenBank/DDBJ databases">
        <title>Genome Sequence of Pseudomonas citronellolis Strain SJTE-3, an Estrogens and Persistent Organic Pollutants degradation strain.</title>
        <authorList>
            <person name="Liang R."/>
        </authorList>
    </citation>
    <scope>NUCLEOTIDE SEQUENCE [LARGE SCALE GENOMIC DNA]</scope>
    <source>
        <strain evidence="1 2">SJTE-3</strain>
    </source>
</reference>
<accession>A0A127MYI7</accession>
<sequence length="107" mass="11851">MEMNQHCLDTLRKLAQGIDPRSGLPLPEQDACQAPEVIRALFQAIQALEAQSKVRPPPEQAGKPWSEEEEQALLQRFDEGEPITAIARAHGRTTGAIRARLVQCGRL</sequence>
<protein>
    <submittedName>
        <fullName evidence="1">Uncharacterized protein</fullName>
    </submittedName>
</protein>
<name>A0A127MYI7_9PSED</name>
<dbReference type="EMBL" id="CP015878">
    <property type="protein sequence ID" value="ANI16993.1"/>
    <property type="molecule type" value="Genomic_DNA"/>
</dbReference>
<evidence type="ECO:0000313" key="2">
    <source>
        <dbReference type="Proteomes" id="UP000077748"/>
    </source>
</evidence>
<proteinExistence type="predicted"/>